<feature type="transmembrane region" description="Helical" evidence="14">
    <location>
        <begin position="181"/>
        <end position="203"/>
    </location>
</feature>
<evidence type="ECO:0000256" key="12">
    <source>
        <dbReference type="ARBA" id="ARBA00023012"/>
    </source>
</evidence>
<dbReference type="AlphaFoldDB" id="D6GS28"/>
<evidence type="ECO:0000256" key="11">
    <source>
        <dbReference type="ARBA" id="ARBA00022989"/>
    </source>
</evidence>
<dbReference type="Pfam" id="PF00512">
    <property type="entry name" value="HisKA"/>
    <property type="match status" value="1"/>
</dbReference>
<dbReference type="STRING" id="546269.HMPREF0389_00384"/>
<name>D6GS28_FILAD</name>
<protein>
    <recommendedName>
        <fullName evidence="3">histidine kinase</fullName>
        <ecNumber evidence="3">2.7.13.3</ecNumber>
    </recommendedName>
</protein>
<dbReference type="EMBL" id="CP002390">
    <property type="protein sequence ID" value="EFE28469.1"/>
    <property type="molecule type" value="Genomic_DNA"/>
</dbReference>
<keyword evidence="18" id="KW-1185">Reference proteome</keyword>
<keyword evidence="8" id="KW-0547">Nucleotide-binding</keyword>
<dbReference type="KEGG" id="faa:HMPREF0389_00384"/>
<evidence type="ECO:0000256" key="1">
    <source>
        <dbReference type="ARBA" id="ARBA00000085"/>
    </source>
</evidence>
<evidence type="ECO:0000256" key="2">
    <source>
        <dbReference type="ARBA" id="ARBA00004651"/>
    </source>
</evidence>
<feature type="domain" description="Histidine kinase" evidence="15">
    <location>
        <begin position="265"/>
        <end position="475"/>
    </location>
</feature>
<dbReference type="InterPro" id="IPR004358">
    <property type="entry name" value="Sig_transdc_His_kin-like_C"/>
</dbReference>
<reference evidence="18" key="1">
    <citation type="submission" date="2010-12" db="EMBL/GenBank/DDBJ databases">
        <title>The genome sequence of Filifactor alocis strain ATCC 35896.</title>
        <authorList>
            <consortium name="The Broad Institute Genome Sequencing Platform"/>
            <person name="Ward D."/>
            <person name="Earl A."/>
            <person name="Feldgarden M."/>
            <person name="Young S.K."/>
            <person name="Gargeya S."/>
            <person name="Zeng Q."/>
            <person name="Alvarado L."/>
            <person name="Berlin A."/>
            <person name="Bochicchio J."/>
            <person name="Chapman S.B."/>
            <person name="Chen Z."/>
            <person name="Freedman E."/>
            <person name="Gellesch M."/>
            <person name="Goldberg J."/>
            <person name="Griggs A."/>
            <person name="Gujja S."/>
            <person name="Heilman E."/>
            <person name="Heiman D."/>
            <person name="Howarth C."/>
            <person name="Mehta T."/>
            <person name="Neiman D."/>
            <person name="Pearson M."/>
            <person name="Roberts A."/>
            <person name="Saif S."/>
            <person name="Shea T."/>
            <person name="Shenoy N."/>
            <person name="Sisk P."/>
            <person name="Stolte C."/>
            <person name="Sykes S."/>
            <person name="White J."/>
            <person name="Yandava C."/>
            <person name="Izard J."/>
            <person name="Blanton J.M."/>
            <person name="Baranova O.V."/>
            <person name="Tanner A.C."/>
            <person name="Dewhirst F.E."/>
            <person name="Haas B."/>
            <person name="Nusbaum C."/>
            <person name="Birren B."/>
        </authorList>
    </citation>
    <scope>NUCLEOTIDE SEQUENCE [LARGE SCALE GENOMIC DNA]</scope>
    <source>
        <strain evidence="18">ATCC 35896 / D40 B5</strain>
    </source>
</reference>
<evidence type="ECO:0000256" key="7">
    <source>
        <dbReference type="ARBA" id="ARBA00022692"/>
    </source>
</evidence>
<evidence type="ECO:0000256" key="3">
    <source>
        <dbReference type="ARBA" id="ARBA00012438"/>
    </source>
</evidence>
<dbReference type="GO" id="GO:0000155">
    <property type="term" value="F:phosphorelay sensor kinase activity"/>
    <property type="evidence" value="ECO:0007669"/>
    <property type="project" value="InterPro"/>
</dbReference>
<keyword evidence="5" id="KW-0597">Phosphoprotein</keyword>
<dbReference type="SUPFAM" id="SSF47384">
    <property type="entry name" value="Homodimeric domain of signal transducing histidine kinase"/>
    <property type="match status" value="1"/>
</dbReference>
<dbReference type="GO" id="GO:0005886">
    <property type="term" value="C:plasma membrane"/>
    <property type="evidence" value="ECO:0007669"/>
    <property type="project" value="UniProtKB-SubCell"/>
</dbReference>
<keyword evidence="9 17" id="KW-0418">Kinase</keyword>
<keyword evidence="6" id="KW-0808">Transferase</keyword>
<dbReference type="InterPro" id="IPR050398">
    <property type="entry name" value="HssS/ArlS-like"/>
</dbReference>
<dbReference type="SMART" id="SM00304">
    <property type="entry name" value="HAMP"/>
    <property type="match status" value="1"/>
</dbReference>
<dbReference type="OrthoDB" id="2359336at2"/>
<dbReference type="SMART" id="SM00388">
    <property type="entry name" value="HisKA"/>
    <property type="match status" value="1"/>
</dbReference>
<dbReference type="InterPro" id="IPR005467">
    <property type="entry name" value="His_kinase_dom"/>
</dbReference>
<dbReference type="Pfam" id="PF00672">
    <property type="entry name" value="HAMP"/>
    <property type="match status" value="1"/>
</dbReference>
<evidence type="ECO:0000313" key="18">
    <source>
        <dbReference type="Proteomes" id="UP000007468"/>
    </source>
</evidence>
<dbReference type="FunFam" id="1.10.287.130:FF:000001">
    <property type="entry name" value="Two-component sensor histidine kinase"/>
    <property type="match status" value="1"/>
</dbReference>
<evidence type="ECO:0000256" key="8">
    <source>
        <dbReference type="ARBA" id="ARBA00022741"/>
    </source>
</evidence>
<evidence type="ECO:0000256" key="4">
    <source>
        <dbReference type="ARBA" id="ARBA00022475"/>
    </source>
</evidence>
<evidence type="ECO:0000259" key="16">
    <source>
        <dbReference type="PROSITE" id="PS50885"/>
    </source>
</evidence>
<dbReference type="Gene3D" id="3.30.565.10">
    <property type="entry name" value="Histidine kinase-like ATPase, C-terminal domain"/>
    <property type="match status" value="1"/>
</dbReference>
<dbReference type="PRINTS" id="PR00344">
    <property type="entry name" value="BCTRLSENSOR"/>
</dbReference>
<evidence type="ECO:0000256" key="13">
    <source>
        <dbReference type="ARBA" id="ARBA00023136"/>
    </source>
</evidence>
<comment type="catalytic activity">
    <reaction evidence="1">
        <text>ATP + protein L-histidine = ADP + protein N-phospho-L-histidine.</text>
        <dbReference type="EC" id="2.7.13.3"/>
    </reaction>
</comment>
<keyword evidence="13 14" id="KW-0472">Membrane</keyword>
<keyword evidence="11 14" id="KW-1133">Transmembrane helix</keyword>
<comment type="subcellular location">
    <subcellularLocation>
        <location evidence="2">Cell membrane</location>
        <topology evidence="2">Multi-pass membrane protein</topology>
    </subcellularLocation>
</comment>
<evidence type="ECO:0000256" key="6">
    <source>
        <dbReference type="ARBA" id="ARBA00022679"/>
    </source>
</evidence>
<evidence type="ECO:0000259" key="15">
    <source>
        <dbReference type="PROSITE" id="PS50109"/>
    </source>
</evidence>
<dbReference type="InterPro" id="IPR003661">
    <property type="entry name" value="HisK_dim/P_dom"/>
</dbReference>
<dbReference type="Gene3D" id="1.10.287.130">
    <property type="match status" value="1"/>
</dbReference>
<dbReference type="Pfam" id="PF02518">
    <property type="entry name" value="HATPase_c"/>
    <property type="match status" value="1"/>
</dbReference>
<sequence>MKKWIQKLNFNLDFNNISIRMRILLSFNITIVLTIIVIQIIFSIFVKSYYYSGVEQLLKDKANFNSNFINIYAPSKDIHEKSKLLIKNMTDLEREKYFVQVIDHSYNVVMDLDDFSSISKITSVDVKDAMDGRVGVSIEKTENTDEKVMSVSMPLRKYNTVIGVLRYTTSLQEIDRAIKRYYTQSSIVGMCVLTLFLLISLVISKSITIPIRKLNMAADEMAKGDFDVRAEKIYDDEIGQLADTLNYLASEITKSEKIKKDFISSISHELRTPLTSIKGWGETLLLDAEENDDLNMGLSIICAEAERLGNIVEELLDFSRLESNAMKVFKDWVSPKKILQEVYNQFLPRKGSLEFKCELKGKDSLIYADKNRLKQIFINLIANSMKFTPHGSIFVSAEGFDDRVVFEICDTGIGIAKTDLEKVRERFYKVNINAPGSGMGLSIVEEILKLHDATMEIYSEVGEGTTVKIIFPIKNASYS</sequence>
<dbReference type="eggNOG" id="COG5000">
    <property type="taxonomic scope" value="Bacteria"/>
</dbReference>
<keyword evidence="4" id="KW-1003">Cell membrane</keyword>
<dbReference type="RefSeq" id="WP_014261924.1">
    <property type="nucleotide sequence ID" value="NC_016630.1"/>
</dbReference>
<dbReference type="PANTHER" id="PTHR45528:SF1">
    <property type="entry name" value="SENSOR HISTIDINE KINASE CPXA"/>
    <property type="match status" value="1"/>
</dbReference>
<dbReference type="CDD" id="cd00082">
    <property type="entry name" value="HisKA"/>
    <property type="match status" value="1"/>
</dbReference>
<dbReference type="PROSITE" id="PS50885">
    <property type="entry name" value="HAMP"/>
    <property type="match status" value="1"/>
</dbReference>
<dbReference type="PROSITE" id="PS50109">
    <property type="entry name" value="HIS_KIN"/>
    <property type="match status" value="1"/>
</dbReference>
<organism evidence="17 18">
    <name type="scientific">Filifactor alocis (strain ATCC 35896 / CCUG 47790 / D40 B5)</name>
    <name type="common">Fusobacterium alocis</name>
    <dbReference type="NCBI Taxonomy" id="546269"/>
    <lineage>
        <taxon>Bacteria</taxon>
        <taxon>Bacillati</taxon>
        <taxon>Bacillota</taxon>
        <taxon>Clostridia</taxon>
        <taxon>Peptostreptococcales</taxon>
        <taxon>Filifactoraceae</taxon>
        <taxon>Filifactor</taxon>
    </lineage>
</organism>
<dbReference type="Gene3D" id="6.10.340.10">
    <property type="match status" value="1"/>
</dbReference>
<evidence type="ECO:0000256" key="10">
    <source>
        <dbReference type="ARBA" id="ARBA00022840"/>
    </source>
</evidence>
<keyword evidence="7 14" id="KW-0812">Transmembrane</keyword>
<feature type="transmembrane region" description="Helical" evidence="14">
    <location>
        <begin position="21"/>
        <end position="46"/>
    </location>
</feature>
<dbReference type="SUPFAM" id="SSF158472">
    <property type="entry name" value="HAMP domain-like"/>
    <property type="match status" value="1"/>
</dbReference>
<keyword evidence="12" id="KW-0902">Two-component regulatory system</keyword>
<gene>
    <name evidence="17" type="ordered locus">HMPREF0389_00384</name>
</gene>
<dbReference type="CDD" id="cd06225">
    <property type="entry name" value="HAMP"/>
    <property type="match status" value="1"/>
</dbReference>
<evidence type="ECO:0000313" key="17">
    <source>
        <dbReference type="EMBL" id="EFE28469.1"/>
    </source>
</evidence>
<dbReference type="InterPro" id="IPR036890">
    <property type="entry name" value="HATPase_C_sf"/>
</dbReference>
<dbReference type="SMART" id="SM00387">
    <property type="entry name" value="HATPase_c"/>
    <property type="match status" value="1"/>
</dbReference>
<dbReference type="PANTHER" id="PTHR45528">
    <property type="entry name" value="SENSOR HISTIDINE KINASE CPXA"/>
    <property type="match status" value="1"/>
</dbReference>
<dbReference type="Proteomes" id="UP000007468">
    <property type="component" value="Chromosome"/>
</dbReference>
<dbReference type="EC" id="2.7.13.3" evidence="3"/>
<dbReference type="GO" id="GO:0005524">
    <property type="term" value="F:ATP binding"/>
    <property type="evidence" value="ECO:0007669"/>
    <property type="project" value="UniProtKB-KW"/>
</dbReference>
<dbReference type="InterPro" id="IPR003594">
    <property type="entry name" value="HATPase_dom"/>
</dbReference>
<dbReference type="InterPro" id="IPR003660">
    <property type="entry name" value="HAMP_dom"/>
</dbReference>
<dbReference type="eggNOG" id="COG2205">
    <property type="taxonomic scope" value="Bacteria"/>
</dbReference>
<accession>D6GS28</accession>
<evidence type="ECO:0000256" key="14">
    <source>
        <dbReference type="SAM" id="Phobius"/>
    </source>
</evidence>
<feature type="domain" description="HAMP" evidence="16">
    <location>
        <begin position="205"/>
        <end position="257"/>
    </location>
</feature>
<evidence type="ECO:0000256" key="5">
    <source>
        <dbReference type="ARBA" id="ARBA00022553"/>
    </source>
</evidence>
<dbReference type="InterPro" id="IPR036097">
    <property type="entry name" value="HisK_dim/P_sf"/>
</dbReference>
<dbReference type="SUPFAM" id="SSF55874">
    <property type="entry name" value="ATPase domain of HSP90 chaperone/DNA topoisomerase II/histidine kinase"/>
    <property type="match status" value="1"/>
</dbReference>
<evidence type="ECO:0000256" key="9">
    <source>
        <dbReference type="ARBA" id="ARBA00022777"/>
    </source>
</evidence>
<proteinExistence type="predicted"/>
<keyword evidence="10" id="KW-0067">ATP-binding</keyword>
<dbReference type="PATRIC" id="fig|546269.5.peg.269"/>